<accession>A0A1R0L060</accession>
<evidence type="ECO:0000256" key="1">
    <source>
        <dbReference type="ARBA" id="ARBA00022574"/>
    </source>
</evidence>
<gene>
    <name evidence="4" type="ORF">BS329_04010</name>
</gene>
<protein>
    <submittedName>
        <fullName evidence="4">Uncharacterized protein</fullName>
    </submittedName>
</protein>
<keyword evidence="5" id="KW-1185">Reference proteome</keyword>
<dbReference type="Pfam" id="PF00400">
    <property type="entry name" value="WD40"/>
    <property type="match status" value="3"/>
</dbReference>
<keyword evidence="2" id="KW-0677">Repeat</keyword>
<evidence type="ECO:0000313" key="4">
    <source>
        <dbReference type="EMBL" id="OLZ55196.1"/>
    </source>
</evidence>
<evidence type="ECO:0000256" key="2">
    <source>
        <dbReference type="ARBA" id="ARBA00022737"/>
    </source>
</evidence>
<dbReference type="SMART" id="SM00320">
    <property type="entry name" value="WD40"/>
    <property type="match status" value="6"/>
</dbReference>
<dbReference type="SUPFAM" id="SSF50978">
    <property type="entry name" value="WD40 repeat-like"/>
    <property type="match status" value="1"/>
</dbReference>
<feature type="repeat" description="WD" evidence="3">
    <location>
        <begin position="413"/>
        <end position="454"/>
    </location>
</feature>
<dbReference type="InterPro" id="IPR001680">
    <property type="entry name" value="WD40_rpt"/>
</dbReference>
<dbReference type="AlphaFoldDB" id="A0A1R0L060"/>
<sequence length="493" mass="51123">MGMETVVALIVDWATRRITGMADQALDATVERMWTLIGNKLGTHPAIVRFRDAALRAGHVPPDVGAEAVEALTQAEAQDHVFARELQAAVQAAMTLSARKKSQPSNIDVIRGNSVGDIVATGPVNIKQRVVNYAGRHPARFTAIAVAAVLILSSASYGGVQLLGGVVGQNTDRTIPGRPQAAEGAASKNPRVESTFSVGDYASALAFSPAGDTLAVAGSTSGVANAQAVTVRNWRSGEIVGTMNTTSGSFLSFSPDGATLAVSGSSGQAGLWAATGKQDVPAVQLLNDSTAGGFVPSAFVPKVAEVATMITGKNSCAMQFWDSPSGAPKARLDLGVGFWEGMAFDPGSTLFATYERGAVKIWDRASGRSAVSAVAEDYVHGMAFSPTGQFLVTANGKNASLWDPRTGQVMFTLRGHSDIVNTVAFRPDGNALVTGSKDGTARVWDLVTRKEIANLPGHDADDDGVTALAFALGGEVLATGDGAGVVRLWRNIG</sequence>
<dbReference type="PANTHER" id="PTHR44129">
    <property type="entry name" value="WD REPEAT-CONTAINING PROTEIN POP1"/>
    <property type="match status" value="1"/>
</dbReference>
<dbReference type="EMBL" id="MQUQ01000003">
    <property type="protein sequence ID" value="OLZ55196.1"/>
    <property type="molecule type" value="Genomic_DNA"/>
</dbReference>
<dbReference type="InterPro" id="IPR015943">
    <property type="entry name" value="WD40/YVTN_repeat-like_dom_sf"/>
</dbReference>
<dbReference type="PROSITE" id="PS50082">
    <property type="entry name" value="WD_REPEATS_2"/>
    <property type="match status" value="1"/>
</dbReference>
<keyword evidence="1 3" id="KW-0853">WD repeat</keyword>
<dbReference type="STRING" id="76021.BS329_04010"/>
<reference evidence="4 5" key="1">
    <citation type="submission" date="2016-01" db="EMBL/GenBank/DDBJ databases">
        <title>Amycolatopsis coloradensis genome sequencing and assembly.</title>
        <authorList>
            <person name="Mayilraj S."/>
        </authorList>
    </citation>
    <scope>NUCLEOTIDE SEQUENCE [LARGE SCALE GENOMIC DNA]</scope>
    <source>
        <strain evidence="4 5">DSM 44225</strain>
    </source>
</reference>
<dbReference type="PROSITE" id="PS00678">
    <property type="entry name" value="WD_REPEATS_1"/>
    <property type="match status" value="1"/>
</dbReference>
<dbReference type="InterPro" id="IPR050349">
    <property type="entry name" value="WD_LIS1/nudF_dynein_reg"/>
</dbReference>
<dbReference type="Gene3D" id="2.130.10.10">
    <property type="entry name" value="YVTN repeat-like/Quinoprotein amine dehydrogenase"/>
    <property type="match status" value="2"/>
</dbReference>
<evidence type="ECO:0000256" key="3">
    <source>
        <dbReference type="PROSITE-ProRule" id="PRU00221"/>
    </source>
</evidence>
<proteinExistence type="predicted"/>
<organism evidence="4 5">
    <name type="scientific">Amycolatopsis coloradensis</name>
    <dbReference type="NCBI Taxonomy" id="76021"/>
    <lineage>
        <taxon>Bacteria</taxon>
        <taxon>Bacillati</taxon>
        <taxon>Actinomycetota</taxon>
        <taxon>Actinomycetes</taxon>
        <taxon>Pseudonocardiales</taxon>
        <taxon>Pseudonocardiaceae</taxon>
        <taxon>Amycolatopsis</taxon>
    </lineage>
</organism>
<dbReference type="InterPro" id="IPR036322">
    <property type="entry name" value="WD40_repeat_dom_sf"/>
</dbReference>
<dbReference type="PROSITE" id="PS50294">
    <property type="entry name" value="WD_REPEATS_REGION"/>
    <property type="match status" value="1"/>
</dbReference>
<comment type="caution">
    <text evidence="4">The sequence shown here is derived from an EMBL/GenBank/DDBJ whole genome shotgun (WGS) entry which is preliminary data.</text>
</comment>
<evidence type="ECO:0000313" key="5">
    <source>
        <dbReference type="Proteomes" id="UP000187486"/>
    </source>
</evidence>
<dbReference type="Proteomes" id="UP000187486">
    <property type="component" value="Unassembled WGS sequence"/>
</dbReference>
<name>A0A1R0L060_9PSEU</name>
<dbReference type="InterPro" id="IPR019775">
    <property type="entry name" value="WD40_repeat_CS"/>
</dbReference>